<dbReference type="Gene3D" id="2.30.30.1210">
    <property type="entry name" value="Domain of unknown function DUF1541"/>
    <property type="match status" value="1"/>
</dbReference>
<evidence type="ECO:0000256" key="2">
    <source>
        <dbReference type="SAM" id="SignalP"/>
    </source>
</evidence>
<protein>
    <recommendedName>
        <fullName evidence="3">DUF1541 domain-containing protein</fullName>
    </recommendedName>
</protein>
<keyword evidence="5" id="KW-1185">Reference proteome</keyword>
<proteinExistence type="predicted"/>
<dbReference type="AlphaFoldDB" id="A0A1G8RN48"/>
<dbReference type="Proteomes" id="UP000199017">
    <property type="component" value="Unassembled WGS sequence"/>
</dbReference>
<keyword evidence="2" id="KW-0732">Signal</keyword>
<feature type="domain" description="DUF1541" evidence="3">
    <location>
        <begin position="157"/>
        <end position="208"/>
    </location>
</feature>
<sequence>MTRNYIRKGFILIFSTLLLAACGNGNEETNPENNTDMETESGSEGQDHEDIEINEETGGHTEENMHGHMSSSGEVPEELEEAEDPTYDIGDEAIIQAEHSEGGEEMMKGAKATIAGAFDTTVYSVSFTPIHGGDPVEDHKWVIHEELENPGDYPLEPGTEVTLDSSHMEGMEGATATIDSAEETTVYMVDFTTITGGEEVENHKWVTEEELSPVE</sequence>
<evidence type="ECO:0000259" key="3">
    <source>
        <dbReference type="Pfam" id="PF07563"/>
    </source>
</evidence>
<dbReference type="RefSeq" id="WP_091588331.1">
    <property type="nucleotide sequence ID" value="NZ_FNDU01000030.1"/>
</dbReference>
<feature type="compositionally biased region" description="Low complexity" evidence="1">
    <location>
        <begin position="25"/>
        <end position="34"/>
    </location>
</feature>
<gene>
    <name evidence="4" type="ORF">SAMN05216352_1307</name>
</gene>
<dbReference type="OrthoDB" id="1701949at2"/>
<dbReference type="Pfam" id="PF07563">
    <property type="entry name" value="DUF1541"/>
    <property type="match status" value="2"/>
</dbReference>
<reference evidence="4 5" key="1">
    <citation type="submission" date="2016-10" db="EMBL/GenBank/DDBJ databases">
        <authorList>
            <person name="de Groot N.N."/>
        </authorList>
    </citation>
    <scope>NUCLEOTIDE SEQUENCE [LARGE SCALE GENOMIC DNA]</scope>
    <source>
        <strain evidence="5">P4B,CCM 7963,CECT 7998,DSM 25260,IBRC-M 10614,KCTC 13821</strain>
    </source>
</reference>
<dbReference type="InterPro" id="IPR011438">
    <property type="entry name" value="DUF1541"/>
</dbReference>
<dbReference type="EMBL" id="FNDU01000030">
    <property type="protein sequence ID" value="SDJ18428.1"/>
    <property type="molecule type" value="Genomic_DNA"/>
</dbReference>
<evidence type="ECO:0000313" key="4">
    <source>
        <dbReference type="EMBL" id="SDJ18428.1"/>
    </source>
</evidence>
<dbReference type="PROSITE" id="PS51257">
    <property type="entry name" value="PROKAR_LIPOPROTEIN"/>
    <property type="match status" value="1"/>
</dbReference>
<organism evidence="4 5">
    <name type="scientific">Alteribacillus bidgolensis</name>
    <dbReference type="NCBI Taxonomy" id="930129"/>
    <lineage>
        <taxon>Bacteria</taxon>
        <taxon>Bacillati</taxon>
        <taxon>Bacillota</taxon>
        <taxon>Bacilli</taxon>
        <taxon>Bacillales</taxon>
        <taxon>Bacillaceae</taxon>
        <taxon>Alteribacillus</taxon>
    </lineage>
</organism>
<dbReference type="STRING" id="930129.SAMN05216352_1307"/>
<feature type="region of interest" description="Disordered" evidence="1">
    <location>
        <begin position="25"/>
        <end position="83"/>
    </location>
</feature>
<feature type="domain" description="DUF1541" evidence="3">
    <location>
        <begin position="90"/>
        <end position="144"/>
    </location>
</feature>
<evidence type="ECO:0000313" key="5">
    <source>
        <dbReference type="Proteomes" id="UP000199017"/>
    </source>
</evidence>
<evidence type="ECO:0000256" key="1">
    <source>
        <dbReference type="SAM" id="MobiDB-lite"/>
    </source>
</evidence>
<feature type="compositionally biased region" description="Basic and acidic residues" evidence="1">
    <location>
        <begin position="57"/>
        <end position="66"/>
    </location>
</feature>
<feature type="signal peptide" evidence="2">
    <location>
        <begin position="1"/>
        <end position="20"/>
    </location>
</feature>
<accession>A0A1G8RN48</accession>
<feature type="chain" id="PRO_5039690719" description="DUF1541 domain-containing protein" evidence="2">
    <location>
        <begin position="21"/>
        <end position="215"/>
    </location>
</feature>
<feature type="compositionally biased region" description="Acidic residues" evidence="1">
    <location>
        <begin position="35"/>
        <end position="55"/>
    </location>
</feature>
<name>A0A1G8RN48_9BACI</name>